<evidence type="ECO:0000313" key="3">
    <source>
        <dbReference type="Proteomes" id="UP000216361"/>
    </source>
</evidence>
<organism evidence="2 3">
    <name type="scientific">Elstera cyanobacteriorum</name>
    <dbReference type="NCBI Taxonomy" id="2022747"/>
    <lineage>
        <taxon>Bacteria</taxon>
        <taxon>Pseudomonadati</taxon>
        <taxon>Pseudomonadota</taxon>
        <taxon>Alphaproteobacteria</taxon>
        <taxon>Rhodospirillales</taxon>
        <taxon>Rhodospirillaceae</taxon>
        <taxon>Elstera</taxon>
    </lineage>
</organism>
<sequence>MMAGFWHRLVNFFMIEERVAPPPRPRPVNNCSACRHWVAPDKITSREVPSTRAIQWAKENGYGRCTAKATKDQQRERGETKRFTMPTDGCGQFQKTAGSVM</sequence>
<dbReference type="RefSeq" id="WP_094409478.1">
    <property type="nucleotide sequence ID" value="NZ_BMJZ01000002.1"/>
</dbReference>
<dbReference type="EMBL" id="NOXS01000033">
    <property type="protein sequence ID" value="OYQ17916.1"/>
    <property type="molecule type" value="Genomic_DNA"/>
</dbReference>
<feature type="compositionally biased region" description="Basic and acidic residues" evidence="1">
    <location>
        <begin position="69"/>
        <end position="82"/>
    </location>
</feature>
<name>A0A255XLT1_9PROT</name>
<keyword evidence="3" id="KW-1185">Reference proteome</keyword>
<dbReference type="Proteomes" id="UP000216361">
    <property type="component" value="Unassembled WGS sequence"/>
</dbReference>
<protein>
    <submittedName>
        <fullName evidence="2">Uncharacterized protein</fullName>
    </submittedName>
</protein>
<feature type="region of interest" description="Disordered" evidence="1">
    <location>
        <begin position="68"/>
        <end position="101"/>
    </location>
</feature>
<accession>A0A255XLT1</accession>
<evidence type="ECO:0000256" key="1">
    <source>
        <dbReference type="SAM" id="MobiDB-lite"/>
    </source>
</evidence>
<comment type="caution">
    <text evidence="2">The sequence shown here is derived from an EMBL/GenBank/DDBJ whole genome shotgun (WGS) entry which is preliminary data.</text>
</comment>
<gene>
    <name evidence="2" type="ORF">CHR90_13160</name>
</gene>
<reference evidence="2 3" key="1">
    <citation type="submission" date="2017-07" db="EMBL/GenBank/DDBJ databases">
        <title>Elstera cyanobacteriorum sp. nov., a novel bacterium isolated from cyanobacterial aggregates in a eutrophic lake.</title>
        <authorList>
            <person name="Cai H."/>
        </authorList>
    </citation>
    <scope>NUCLEOTIDE SEQUENCE [LARGE SCALE GENOMIC DNA]</scope>
    <source>
        <strain evidence="2 3">TH019</strain>
    </source>
</reference>
<dbReference type="AlphaFoldDB" id="A0A255XLT1"/>
<dbReference type="OrthoDB" id="9846044at2"/>
<proteinExistence type="predicted"/>
<evidence type="ECO:0000313" key="2">
    <source>
        <dbReference type="EMBL" id="OYQ17916.1"/>
    </source>
</evidence>